<dbReference type="GO" id="GO:0003885">
    <property type="term" value="F:D-arabinono-1,4-lactone oxidase activity"/>
    <property type="evidence" value="ECO:0007669"/>
    <property type="project" value="InterPro"/>
</dbReference>
<dbReference type="Pfam" id="PF01565">
    <property type="entry name" value="FAD_binding_4"/>
    <property type="match status" value="1"/>
</dbReference>
<dbReference type="PANTHER" id="PTHR43762:SF1">
    <property type="entry name" value="D-ARABINONO-1,4-LACTONE OXIDASE"/>
    <property type="match status" value="1"/>
</dbReference>
<dbReference type="KEGG" id="pnl:PNK_1295"/>
<sequence length="587" mass="66242">MGESFICNPSASVARGIEDLIIKGENSNSLVLTASCHLLSRFMSVTVFPTFLALELLFKRVPKLLLSIPFSRSDQVASQKFHKNSQKIEKFCLGILFSPLGIRSADGVSGLFLKNIKSNRIIRPFGVETQYGREIPGQGIQYPESVEELKELVKQAKRENKQVSVIGAGMSQGAQTVPANDNCLVINMSRLKSLTFSEDNQTATVQAGATWEEIQIEANKRGMSVIVKQASDLFTVGGSIGINCHGWAHKDGAIASTVESLDIIDANGDLRTLTPDDEMFGCMFGTLGYFGVIVSARLKLTANEHLIEKTTEVSLDEFITHYKTHIKDQDIPLFGGRLVLDNLDGNPLRQVCMVTYEKDTAVAEAQQAIPVLTQDFTPEPKAGTRIERIALQALSRLSYFTTRRLINKFWSKERQVMLEGRKLTRNEALHPPINAFRMLQNSNLHAQWLQEYFIKEENLPNFLRFLGAQLKANEVRLVNATIRPTPQDNISVLPYAEQDRYAVVICFSQLKTEKEIERTKNWIQEVNQYLVTQGDVYYQAYMPYATQEQFEQCYGAERVANLRRLKQQYDPTHVFSNGHTQKYYDVT</sequence>
<dbReference type="InParanoid" id="A0A0U5ERV1"/>
<organism evidence="5 6">
    <name type="scientific">Candidatus Protochlamydia naegleriophila</name>
    <dbReference type="NCBI Taxonomy" id="389348"/>
    <lineage>
        <taxon>Bacteria</taxon>
        <taxon>Pseudomonadati</taxon>
        <taxon>Chlamydiota</taxon>
        <taxon>Chlamydiia</taxon>
        <taxon>Parachlamydiales</taxon>
        <taxon>Parachlamydiaceae</taxon>
        <taxon>Candidatus Protochlamydia</taxon>
    </lineage>
</organism>
<dbReference type="AlphaFoldDB" id="A0A0U5ERV1"/>
<dbReference type="Gene3D" id="3.30.43.10">
    <property type="entry name" value="Uridine Diphospho-n-acetylenolpyruvylglucosamine Reductase, domain 2"/>
    <property type="match status" value="1"/>
</dbReference>
<dbReference type="EMBL" id="LN879502">
    <property type="protein sequence ID" value="CUI16912.1"/>
    <property type="molecule type" value="Genomic_DNA"/>
</dbReference>
<dbReference type="RefSeq" id="WP_059061059.1">
    <property type="nucleotide sequence ID" value="NZ_LN879502.1"/>
</dbReference>
<name>A0A0U5ERV1_9BACT</name>
<dbReference type="PANTHER" id="PTHR43762">
    <property type="entry name" value="L-GULONOLACTONE OXIDASE"/>
    <property type="match status" value="1"/>
</dbReference>
<dbReference type="Gene3D" id="3.30.465.10">
    <property type="match status" value="1"/>
</dbReference>
<keyword evidence="2" id="KW-0274">FAD</keyword>
<dbReference type="InterPro" id="IPR016167">
    <property type="entry name" value="FAD-bd_PCMH_sub1"/>
</dbReference>
<protein>
    <submittedName>
        <fullName evidence="5">Putative D-arabinono-1,4-lactone oxidase</fullName>
        <ecNumber evidence="5">1.1.3.-</ecNumber>
    </submittedName>
</protein>
<dbReference type="EC" id="1.1.3.-" evidence="5"/>
<keyword evidence="6" id="KW-1185">Reference proteome</keyword>
<gene>
    <name evidence="5" type="ORF">PNK_1295</name>
</gene>
<reference evidence="6" key="1">
    <citation type="submission" date="2015-09" db="EMBL/GenBank/DDBJ databases">
        <authorList>
            <person name="Bertelli C."/>
        </authorList>
    </citation>
    <scope>NUCLEOTIDE SEQUENCE [LARGE SCALE GENOMIC DNA]</scope>
    <source>
        <strain evidence="6">KNic</strain>
    </source>
</reference>
<dbReference type="GO" id="GO:0071949">
    <property type="term" value="F:FAD binding"/>
    <property type="evidence" value="ECO:0007669"/>
    <property type="project" value="InterPro"/>
</dbReference>
<dbReference type="PATRIC" id="fig|389348.3.peg.1448"/>
<dbReference type="InterPro" id="IPR036318">
    <property type="entry name" value="FAD-bd_PCMH-like_sf"/>
</dbReference>
<dbReference type="InterPro" id="IPR007173">
    <property type="entry name" value="ALO_C"/>
</dbReference>
<dbReference type="SUPFAM" id="SSF55103">
    <property type="entry name" value="FAD-linked oxidases, C-terminal domain"/>
    <property type="match status" value="1"/>
</dbReference>
<dbReference type="STRING" id="389348.PNK_1295"/>
<evidence type="ECO:0000313" key="5">
    <source>
        <dbReference type="EMBL" id="CUI16912.1"/>
    </source>
</evidence>
<dbReference type="Pfam" id="PF04030">
    <property type="entry name" value="ALO"/>
    <property type="match status" value="1"/>
</dbReference>
<evidence type="ECO:0000256" key="2">
    <source>
        <dbReference type="ARBA" id="ARBA00022827"/>
    </source>
</evidence>
<dbReference type="InterPro" id="IPR016170">
    <property type="entry name" value="Cytok_DH_C_sf"/>
</dbReference>
<keyword evidence="3 5" id="KW-0560">Oxidoreductase</keyword>
<dbReference type="Gene3D" id="3.40.462.10">
    <property type="entry name" value="FAD-linked oxidases, C-terminal domain"/>
    <property type="match status" value="1"/>
</dbReference>
<evidence type="ECO:0000313" key="6">
    <source>
        <dbReference type="Proteomes" id="UP000069902"/>
    </source>
</evidence>
<dbReference type="Proteomes" id="UP000069902">
    <property type="component" value="Chromosome cPNK"/>
</dbReference>
<evidence type="ECO:0000256" key="3">
    <source>
        <dbReference type="ARBA" id="ARBA00023002"/>
    </source>
</evidence>
<dbReference type="GO" id="GO:0016020">
    <property type="term" value="C:membrane"/>
    <property type="evidence" value="ECO:0007669"/>
    <property type="project" value="InterPro"/>
</dbReference>
<dbReference type="InterPro" id="IPR016169">
    <property type="entry name" value="FAD-bd_PCMH_sub2"/>
</dbReference>
<proteinExistence type="predicted"/>
<keyword evidence="1" id="KW-0285">Flavoprotein</keyword>
<feature type="domain" description="FAD-binding PCMH-type" evidence="4">
    <location>
        <begin position="132"/>
        <end position="303"/>
    </location>
</feature>
<accession>A0A0U5ERV1</accession>
<dbReference type="InterPro" id="IPR010031">
    <property type="entry name" value="FAD_lactone_oxidase-like"/>
</dbReference>
<evidence type="ECO:0000256" key="1">
    <source>
        <dbReference type="ARBA" id="ARBA00022630"/>
    </source>
</evidence>
<dbReference type="InterPro" id="IPR016166">
    <property type="entry name" value="FAD-bd_PCMH"/>
</dbReference>
<dbReference type="InterPro" id="IPR006094">
    <property type="entry name" value="Oxid_FAD_bind_N"/>
</dbReference>
<dbReference type="InterPro" id="IPR016164">
    <property type="entry name" value="FAD-linked_Oxase-like_C"/>
</dbReference>
<evidence type="ECO:0000259" key="4">
    <source>
        <dbReference type="PROSITE" id="PS51387"/>
    </source>
</evidence>
<dbReference type="PROSITE" id="PS51387">
    <property type="entry name" value="FAD_PCMH"/>
    <property type="match status" value="1"/>
</dbReference>
<dbReference type="SUPFAM" id="SSF56176">
    <property type="entry name" value="FAD-binding/transporter-associated domain-like"/>
    <property type="match status" value="1"/>
</dbReference>